<keyword evidence="3" id="KW-1185">Reference proteome</keyword>
<gene>
    <name evidence="2" type="ORF">VTL71DRAFT_2929</name>
</gene>
<evidence type="ECO:0000313" key="2">
    <source>
        <dbReference type="EMBL" id="KAL2065260.1"/>
    </source>
</evidence>
<dbReference type="PANTHER" id="PTHR47784">
    <property type="entry name" value="STEROL UPTAKE CONTROL PROTEIN 2"/>
    <property type="match status" value="1"/>
</dbReference>
<feature type="region of interest" description="Disordered" evidence="1">
    <location>
        <begin position="1"/>
        <end position="31"/>
    </location>
</feature>
<name>A0ABR4C6F3_9HELO</name>
<dbReference type="EMBL" id="JAZHXI010000012">
    <property type="protein sequence ID" value="KAL2065260.1"/>
    <property type="molecule type" value="Genomic_DNA"/>
</dbReference>
<dbReference type="PANTHER" id="PTHR47784:SF5">
    <property type="entry name" value="STEROL UPTAKE CONTROL PROTEIN 2"/>
    <property type="match status" value="1"/>
</dbReference>
<sequence length="386" mass="43111">MPAPKSPASTLDSQRGSSIPSSGPINNNPVASTASSIASPLALTPAASPPIVLHGPSAPTPDHSISSGGTWTLCDLELMHFYTASTSQTFSSIPARRHVYKSVITKLAFSNEFLLHEILALAALHLSHESPERRESLLDNASKHHNVALPMFRSAFQELNSRNYQACSAFGTILTIYEWASTKHVSDLFFGPANSAEESTIEWVQLLRGSGQIIRYSYEELLQGPLSPILQWNHDAEIEADENPAERARFNALEELWDLEKLAVTTEEKEALNEALRWLKIIYTVLTNPNNDTDPASAALSWPVRVSELFLLMAKQRHPAALILLSHFCLLLNKMEDFWWIRGMSRKLLHEIHQTIGAEWEPWIAWPLQDLVVCEFKQQSRSSSNV</sequence>
<dbReference type="InterPro" id="IPR021858">
    <property type="entry name" value="Fun_TF"/>
</dbReference>
<evidence type="ECO:0000256" key="1">
    <source>
        <dbReference type="SAM" id="MobiDB-lite"/>
    </source>
</evidence>
<proteinExistence type="predicted"/>
<accession>A0ABR4C6F3</accession>
<evidence type="ECO:0008006" key="4">
    <source>
        <dbReference type="Google" id="ProtNLM"/>
    </source>
</evidence>
<feature type="compositionally biased region" description="Low complexity" evidence="1">
    <location>
        <begin position="16"/>
        <end position="31"/>
    </location>
</feature>
<evidence type="ECO:0000313" key="3">
    <source>
        <dbReference type="Proteomes" id="UP001595075"/>
    </source>
</evidence>
<protein>
    <recommendedName>
        <fullName evidence="4">C6 transcription factor</fullName>
    </recommendedName>
</protein>
<reference evidence="2 3" key="1">
    <citation type="journal article" date="2024" name="Commun. Biol.">
        <title>Comparative genomic analysis of thermophilic fungi reveals convergent evolutionary adaptations and gene losses.</title>
        <authorList>
            <person name="Steindorff A.S."/>
            <person name="Aguilar-Pontes M.V."/>
            <person name="Robinson A.J."/>
            <person name="Andreopoulos B."/>
            <person name="LaButti K."/>
            <person name="Kuo A."/>
            <person name="Mondo S."/>
            <person name="Riley R."/>
            <person name="Otillar R."/>
            <person name="Haridas S."/>
            <person name="Lipzen A."/>
            <person name="Grimwood J."/>
            <person name="Schmutz J."/>
            <person name="Clum A."/>
            <person name="Reid I.D."/>
            <person name="Moisan M.C."/>
            <person name="Butler G."/>
            <person name="Nguyen T.T.M."/>
            <person name="Dewar K."/>
            <person name="Conant G."/>
            <person name="Drula E."/>
            <person name="Henrissat B."/>
            <person name="Hansel C."/>
            <person name="Singer S."/>
            <person name="Hutchinson M.I."/>
            <person name="de Vries R.P."/>
            <person name="Natvig D.O."/>
            <person name="Powell A.J."/>
            <person name="Tsang A."/>
            <person name="Grigoriev I.V."/>
        </authorList>
    </citation>
    <scope>NUCLEOTIDE SEQUENCE [LARGE SCALE GENOMIC DNA]</scope>
    <source>
        <strain evidence="2 3">CBS 494.80</strain>
    </source>
</reference>
<dbReference type="InterPro" id="IPR053157">
    <property type="entry name" value="Sterol_Uptake_Regulator"/>
</dbReference>
<comment type="caution">
    <text evidence="2">The sequence shown here is derived from an EMBL/GenBank/DDBJ whole genome shotgun (WGS) entry which is preliminary data.</text>
</comment>
<organism evidence="2 3">
    <name type="scientific">Oculimacula yallundae</name>
    <dbReference type="NCBI Taxonomy" id="86028"/>
    <lineage>
        <taxon>Eukaryota</taxon>
        <taxon>Fungi</taxon>
        <taxon>Dikarya</taxon>
        <taxon>Ascomycota</taxon>
        <taxon>Pezizomycotina</taxon>
        <taxon>Leotiomycetes</taxon>
        <taxon>Helotiales</taxon>
        <taxon>Ploettnerulaceae</taxon>
        <taxon>Oculimacula</taxon>
    </lineage>
</organism>
<dbReference type="Proteomes" id="UP001595075">
    <property type="component" value="Unassembled WGS sequence"/>
</dbReference>
<dbReference type="Pfam" id="PF11951">
    <property type="entry name" value="Fungal_trans_2"/>
    <property type="match status" value="1"/>
</dbReference>